<evidence type="ECO:0000256" key="7">
    <source>
        <dbReference type="ARBA" id="ARBA00023002"/>
    </source>
</evidence>
<dbReference type="STRING" id="917.SAMN05216326_11539"/>
<dbReference type="InterPro" id="IPR025700">
    <property type="entry name" value="Lys/Orn_oxygenase"/>
</dbReference>
<comment type="cofactor">
    <cofactor evidence="1">
        <name>FAD</name>
        <dbReference type="ChEBI" id="CHEBI:57692"/>
    </cofactor>
</comment>
<dbReference type="Proteomes" id="UP000199459">
    <property type="component" value="Unassembled WGS sequence"/>
</dbReference>
<evidence type="ECO:0000313" key="9">
    <source>
        <dbReference type="Proteomes" id="UP000199459"/>
    </source>
</evidence>
<keyword evidence="4" id="KW-0285">Flavoprotein</keyword>
<dbReference type="GO" id="GO:0016491">
    <property type="term" value="F:oxidoreductase activity"/>
    <property type="evidence" value="ECO:0007669"/>
    <property type="project" value="UniProtKB-KW"/>
</dbReference>
<evidence type="ECO:0000313" key="8">
    <source>
        <dbReference type="EMBL" id="SEM76446.1"/>
    </source>
</evidence>
<sequence>MDNVLDLVGIGIGPFNLSLAAVSEKNQTLRTRFFDEKPMFQWHSEILFPDSDMQTAFLKDLVTGVDPTSPYSFLNYLVQNGLFHAFMNTNRQVVTRKEFELYCQWVVRQMPKKLSFNFKVDSLSYDGQFFIIGNHAKQFRAKNICLGTGISPRIPACAKPYISNTCFHAKSAYLQQIDVRDKRVVIIGGGQTGVEIFRNVIKGKWGCANSVSLVSSRPNLEPLDESAFVNEYFSPNYAKEFFAVDAQLKKKIVDYQKLTSDGNTPTYLQSLYNELYYAQNVDQLPVKFRILPYRRMESISHVRNRYQLSLSNYFTLKNECLDADIVILCTGFKNSVPAFVKAIKHLIRFDENGCFRVNRDFSVQWDGHAWNRIFVQNFSRYEHGIFEPQTSLMAWRSAVITNAISRYEIYETENFAPNFLSYTCIGQ</sequence>
<reference evidence="8 9" key="1">
    <citation type="submission" date="2016-10" db="EMBL/GenBank/DDBJ databases">
        <authorList>
            <person name="de Groot N.N."/>
        </authorList>
    </citation>
    <scope>NUCLEOTIDE SEQUENCE [LARGE SCALE GENOMIC DNA]</scope>
    <source>
        <strain evidence="8 9">Nm22</strain>
    </source>
</reference>
<dbReference type="PANTHER" id="PTHR42802:SF1">
    <property type="entry name" value="L-ORNITHINE N(5)-MONOOXYGENASE"/>
    <property type="match status" value="1"/>
</dbReference>
<dbReference type="InterPro" id="IPR036188">
    <property type="entry name" value="FAD/NAD-bd_sf"/>
</dbReference>
<evidence type="ECO:0000256" key="5">
    <source>
        <dbReference type="ARBA" id="ARBA00022827"/>
    </source>
</evidence>
<gene>
    <name evidence="8" type="ORF">SAMN05216325_10242</name>
</gene>
<organism evidence="8 9">
    <name type="scientific">Nitrosomonas marina</name>
    <dbReference type="NCBI Taxonomy" id="917"/>
    <lineage>
        <taxon>Bacteria</taxon>
        <taxon>Pseudomonadati</taxon>
        <taxon>Pseudomonadota</taxon>
        <taxon>Betaproteobacteria</taxon>
        <taxon>Nitrosomonadales</taxon>
        <taxon>Nitrosomonadaceae</taxon>
        <taxon>Nitrosomonas</taxon>
    </lineage>
</organism>
<proteinExistence type="inferred from homology"/>
<evidence type="ECO:0000256" key="3">
    <source>
        <dbReference type="ARBA" id="ARBA00007588"/>
    </source>
</evidence>
<evidence type="ECO:0000256" key="4">
    <source>
        <dbReference type="ARBA" id="ARBA00022630"/>
    </source>
</evidence>
<name>A0A1H8B123_9PROT</name>
<dbReference type="Gene3D" id="3.50.50.60">
    <property type="entry name" value="FAD/NAD(P)-binding domain"/>
    <property type="match status" value="1"/>
</dbReference>
<comment type="pathway">
    <text evidence="2">Siderophore biosynthesis.</text>
</comment>
<evidence type="ECO:0000256" key="1">
    <source>
        <dbReference type="ARBA" id="ARBA00001974"/>
    </source>
</evidence>
<accession>A0A1H8B123</accession>
<dbReference type="OrthoDB" id="7527071at2"/>
<evidence type="ECO:0000256" key="2">
    <source>
        <dbReference type="ARBA" id="ARBA00004924"/>
    </source>
</evidence>
<dbReference type="PANTHER" id="PTHR42802">
    <property type="entry name" value="MONOOXYGENASE"/>
    <property type="match status" value="1"/>
</dbReference>
<dbReference type="SUPFAM" id="SSF51905">
    <property type="entry name" value="FAD/NAD(P)-binding domain"/>
    <property type="match status" value="2"/>
</dbReference>
<comment type="similarity">
    <text evidence="3">Belongs to the lysine N(6)-hydroxylase/L-ornithine N(5)-oxygenase family.</text>
</comment>
<dbReference type="Pfam" id="PF13434">
    <property type="entry name" value="Lys_Orn_oxgnase"/>
    <property type="match status" value="1"/>
</dbReference>
<dbReference type="EMBL" id="FOCP01000002">
    <property type="protein sequence ID" value="SEM76446.1"/>
    <property type="molecule type" value="Genomic_DNA"/>
</dbReference>
<dbReference type="RefSeq" id="WP_090627336.1">
    <property type="nucleotide sequence ID" value="NZ_FOCP01000002.1"/>
</dbReference>
<keyword evidence="6" id="KW-0521">NADP</keyword>
<keyword evidence="5" id="KW-0274">FAD</keyword>
<evidence type="ECO:0000256" key="6">
    <source>
        <dbReference type="ARBA" id="ARBA00022857"/>
    </source>
</evidence>
<protein>
    <submittedName>
        <fullName evidence="8">Lysine N6-hydroxylase</fullName>
    </submittedName>
</protein>
<keyword evidence="7" id="KW-0560">Oxidoreductase</keyword>
<dbReference type="AlphaFoldDB" id="A0A1H8B123"/>